<evidence type="ECO:0000313" key="9">
    <source>
        <dbReference type="Proteomes" id="UP000070412"/>
    </source>
</evidence>
<accession>A0A834VGT8</accession>
<feature type="compositionally biased region" description="Low complexity" evidence="4">
    <location>
        <begin position="1140"/>
        <end position="1161"/>
    </location>
</feature>
<dbReference type="InterPro" id="IPR035914">
    <property type="entry name" value="Sperma_CUB_dom_sf"/>
</dbReference>
<keyword evidence="5" id="KW-1133">Transmembrane helix</keyword>
<gene>
    <name evidence="7" type="ORF">SSS_1988</name>
</gene>
<name>A0A834VGT8_SARSC</name>
<protein>
    <submittedName>
        <fullName evidence="7">Tolloid-like protein 1</fullName>
    </submittedName>
</protein>
<dbReference type="Proteomes" id="UP000070412">
    <property type="component" value="Unassembled WGS sequence"/>
</dbReference>
<dbReference type="CDD" id="cd00041">
    <property type="entry name" value="CUB"/>
    <property type="match status" value="5"/>
</dbReference>
<keyword evidence="5" id="KW-0812">Transmembrane</keyword>
<comment type="caution">
    <text evidence="3">Lacks conserved residue(s) required for the propagation of feature annotation.</text>
</comment>
<dbReference type="Gene3D" id="2.60.120.290">
    <property type="entry name" value="Spermadhesin, CUB domain"/>
    <property type="match status" value="5"/>
</dbReference>
<reference evidence="7" key="2">
    <citation type="submission" date="2020-01" db="EMBL/GenBank/DDBJ databases">
        <authorList>
            <person name="Korhonen P.K.K."/>
            <person name="Guangxu M.G."/>
            <person name="Wang T.W."/>
            <person name="Stroehlein A.J.S."/>
            <person name="Young N.D."/>
            <person name="Ang C.-S.A."/>
            <person name="Fernando D.W.F."/>
            <person name="Lu H.L."/>
            <person name="Taylor S.T."/>
            <person name="Ehtesham M.E.M."/>
            <person name="Najaraj S.H.N."/>
            <person name="Harsha G.H.G."/>
            <person name="Madugundu A.M."/>
            <person name="Renuse S.R."/>
            <person name="Holt D.H."/>
            <person name="Pandey A.P."/>
            <person name="Papenfuss A.P."/>
            <person name="Gasser R.B.G."/>
            <person name="Fischer K.F."/>
        </authorList>
    </citation>
    <scope>NUCLEOTIDE SEQUENCE</scope>
    <source>
        <strain evidence="7">SSS_KF_BRIS2020</strain>
    </source>
</reference>
<dbReference type="InterPro" id="IPR002172">
    <property type="entry name" value="LDrepeatLR_classA_rpt"/>
</dbReference>
<evidence type="ECO:0000256" key="5">
    <source>
        <dbReference type="SAM" id="Phobius"/>
    </source>
</evidence>
<evidence type="ECO:0000259" key="6">
    <source>
        <dbReference type="PROSITE" id="PS01180"/>
    </source>
</evidence>
<keyword evidence="1" id="KW-0677">Repeat</keyword>
<keyword evidence="9" id="KW-1185">Reference proteome</keyword>
<dbReference type="SUPFAM" id="SSF49854">
    <property type="entry name" value="Spermadhesin, CUB domain"/>
    <property type="match status" value="5"/>
</dbReference>
<feature type="domain" description="CUB" evidence="6">
    <location>
        <begin position="641"/>
        <end position="759"/>
    </location>
</feature>
<evidence type="ECO:0000256" key="2">
    <source>
        <dbReference type="ARBA" id="ARBA00023157"/>
    </source>
</evidence>
<feature type="compositionally biased region" description="Acidic residues" evidence="4">
    <location>
        <begin position="1187"/>
        <end position="1199"/>
    </location>
</feature>
<evidence type="ECO:0000256" key="1">
    <source>
        <dbReference type="ARBA" id="ARBA00022737"/>
    </source>
</evidence>
<feature type="domain" description="CUB" evidence="6">
    <location>
        <begin position="369"/>
        <end position="489"/>
    </location>
</feature>
<dbReference type="Gene3D" id="4.10.400.10">
    <property type="entry name" value="Low-density Lipoprotein Receptor"/>
    <property type="match status" value="1"/>
</dbReference>
<dbReference type="EnsemblMetazoa" id="SSS_1988s_mrna">
    <property type="protein sequence ID" value="KAF7495270.1"/>
    <property type="gene ID" value="SSS_1988"/>
</dbReference>
<evidence type="ECO:0000256" key="3">
    <source>
        <dbReference type="PROSITE-ProRule" id="PRU00059"/>
    </source>
</evidence>
<dbReference type="SUPFAM" id="SSF57424">
    <property type="entry name" value="LDL receptor-like module"/>
    <property type="match status" value="1"/>
</dbReference>
<feature type="region of interest" description="Disordered" evidence="4">
    <location>
        <begin position="1122"/>
        <end position="1204"/>
    </location>
</feature>
<dbReference type="SMART" id="SM00192">
    <property type="entry name" value="LDLa"/>
    <property type="match status" value="1"/>
</dbReference>
<dbReference type="PANTHER" id="PTHR24251:SF37">
    <property type="entry name" value="CUB DOMAIN-CONTAINING PROTEIN"/>
    <property type="match status" value="1"/>
</dbReference>
<evidence type="ECO:0000256" key="4">
    <source>
        <dbReference type="SAM" id="MobiDB-lite"/>
    </source>
</evidence>
<keyword evidence="5" id="KW-0472">Membrane</keyword>
<dbReference type="SMART" id="SM00042">
    <property type="entry name" value="CUB"/>
    <property type="match status" value="5"/>
</dbReference>
<feature type="transmembrane region" description="Helical" evidence="5">
    <location>
        <begin position="854"/>
        <end position="876"/>
    </location>
</feature>
<feature type="region of interest" description="Disordered" evidence="4">
    <location>
        <begin position="1356"/>
        <end position="1381"/>
    </location>
</feature>
<reference evidence="8" key="3">
    <citation type="submission" date="2022-06" db="UniProtKB">
        <authorList>
            <consortium name="EnsemblMetazoa"/>
        </authorList>
    </citation>
    <scope>IDENTIFICATION</scope>
</reference>
<reference evidence="9" key="1">
    <citation type="journal article" date="2020" name="PLoS Negl. Trop. Dis.">
        <title>High-quality nuclear genome for Sarcoptes scabiei-A critical resource for a neglected parasite.</title>
        <authorList>
            <person name="Korhonen P.K."/>
            <person name="Gasser R.B."/>
            <person name="Ma G."/>
            <person name="Wang T."/>
            <person name="Stroehlein A.J."/>
            <person name="Young N.D."/>
            <person name="Ang C.S."/>
            <person name="Fernando D.D."/>
            <person name="Lu H.C."/>
            <person name="Taylor S."/>
            <person name="Reynolds S.L."/>
            <person name="Mofiz E."/>
            <person name="Najaraj S.H."/>
            <person name="Gowda H."/>
            <person name="Madugundu A."/>
            <person name="Renuse S."/>
            <person name="Holt D."/>
            <person name="Pandey A."/>
            <person name="Papenfuss A.T."/>
            <person name="Fischer K."/>
        </authorList>
    </citation>
    <scope>NUCLEOTIDE SEQUENCE [LARGE SCALE GENOMIC DNA]</scope>
</reference>
<dbReference type="Pfam" id="PF00431">
    <property type="entry name" value="CUB"/>
    <property type="match status" value="5"/>
</dbReference>
<feature type="compositionally biased region" description="Pro residues" evidence="4">
    <location>
        <begin position="987"/>
        <end position="996"/>
    </location>
</feature>
<proteinExistence type="predicted"/>
<dbReference type="PANTHER" id="PTHR24251">
    <property type="entry name" value="OVOCHYMASE-RELATED"/>
    <property type="match status" value="1"/>
</dbReference>
<dbReference type="EMBL" id="WVUK01000049">
    <property type="protein sequence ID" value="KAF7495270.1"/>
    <property type="molecule type" value="Genomic_DNA"/>
</dbReference>
<evidence type="ECO:0000313" key="8">
    <source>
        <dbReference type="EnsemblMetazoa" id="KAF7495270.1"/>
    </source>
</evidence>
<evidence type="ECO:0000313" key="7">
    <source>
        <dbReference type="EMBL" id="KAF7495270.1"/>
    </source>
</evidence>
<feature type="domain" description="CUB" evidence="6">
    <location>
        <begin position="226"/>
        <end position="346"/>
    </location>
</feature>
<dbReference type="OrthoDB" id="6022136at2759"/>
<sequence length="1381" mass="155209">MFDRSVWLRINLIHSVAIILFLIKQFDQCDFILASSSSQRFDTLAFAKFQQQTTLAGVQNGTFSGPNFTTPFHTQILSASISSESKTEVTHLPPTTTSSSFSNRIARQCIYTFIAGPNERVKVSFTKFNLRSESAECFEEYLDIYAELKSPNSDLLTTPFGGRFCDLVIPHDRISLFQTIVISFYTSRLTDGLITANDTYGSFEGTYEFINSTIYEVGTPIPNEICSYTIQSSIRREGEFMTPTYPGVYPKNLTCFYLFKGVKGQRVKLEFMDFDLYFGGSHCPYDYVKIFDGDNVHSPLIDIYCGQKRQLFVFSSGTDLLVQFTTLKRIASANQNRGFSGYYEFSEKFVNLGFILNNQNSEHIRGTECDQKIFSRKESNGTIYAPNYPFLYHPNIMCKYFLYGLHDDQNLERINFHFEMIQIPTRDGNECADAYVRLYTQTQAMDEFDYVFCGETIPSPVISDGPLLLVVFNSGSTQGQGFKAHYWFETDYKIMGTQSSPGQCHFSYFSSSEKSGDFNSPRHPSNYPSNSYCVYEFFCDPEERIKIVFNHFKLSDSSLTTEPGYNDRCKHDWLEIFTIDIQGREQFYGRFCGSTAPGPIITEQGVVQIKIMMNTDDQEIATGFSANYQFYRASKNDQTNCGGNYTNQENGIIQTPNYPNNYPAVMQTCNWFIIVQTGSKILLHFDQFLIEGEPLSRGCSGGVVRVWPDIDQRPIELCGEKLADDQKQYVSESNVLRIAFYTAQKSVGAQGFSAIWTEIEMPSEKFDSNRNSGSSSCSSSTTAITYPMNGESLLASNAIQSSTFQCRTKGYCIAEKLRCNGIKNCGFDDDSDERDCFKEITINLIELVGGMTGLLLFIFFMIGILCLTMVMVLTWVRKSKIKKKNGDQLSEKNCQHYLNHSAANSLTNFYHTDPPNDTTVPSQRLIDSMATPSPLNGPIGTGTIPTIRNVCWSSGNTGSTESAHHRILENNPDPLFSGENEEGSESPVPPPPPPPINRSLLNLNQPSILNYHCNDNDTFKSFPHSQTHLKNLIGFDRSNRSASNNLPQFVGSQTIGRQNSSRASTFTPIYPYSTFNAENNLLDKNSPQFDEFDERIGKDSLIESISPLPNLTEFETDNNSKLIEKKSLRSSSAMNEEQSKQSMKLSSSISMPKASPSFVRRPPIPPSQQRQRKLNGIDSVDHLLNDSCDDDDDDDDDDGQQSVQNHSITMDNNVCNSLRSFHQHHQQINSLSNLDENGIILDPNLIEENRYHSGNNSMENSGIEMENSRKYFHRQTLDDNNGYGGSNGLGCDETDSILMDLSVAGAGSDIVVERTLPTTLHSSTHSPQRMHSNMIITSSNTLRKYQWSRTTNAINSDENDLINEDGGNGGSSSGSQQTIEP</sequence>
<feature type="region of interest" description="Disordered" evidence="4">
    <location>
        <begin position="968"/>
        <end position="996"/>
    </location>
</feature>
<keyword evidence="2" id="KW-1015">Disulfide bond</keyword>
<dbReference type="InterPro" id="IPR000859">
    <property type="entry name" value="CUB_dom"/>
</dbReference>
<dbReference type="PROSITE" id="PS01180">
    <property type="entry name" value="CUB"/>
    <property type="match status" value="5"/>
</dbReference>
<feature type="domain" description="CUB" evidence="6">
    <location>
        <begin position="64"/>
        <end position="210"/>
    </location>
</feature>
<dbReference type="InterPro" id="IPR036055">
    <property type="entry name" value="LDL_receptor-like_sf"/>
</dbReference>
<organism evidence="7">
    <name type="scientific">Sarcoptes scabiei</name>
    <name type="common">Itch mite</name>
    <name type="synonym">Acarus scabiei</name>
    <dbReference type="NCBI Taxonomy" id="52283"/>
    <lineage>
        <taxon>Eukaryota</taxon>
        <taxon>Metazoa</taxon>
        <taxon>Ecdysozoa</taxon>
        <taxon>Arthropoda</taxon>
        <taxon>Chelicerata</taxon>
        <taxon>Arachnida</taxon>
        <taxon>Acari</taxon>
        <taxon>Acariformes</taxon>
        <taxon>Sarcoptiformes</taxon>
        <taxon>Astigmata</taxon>
        <taxon>Psoroptidia</taxon>
        <taxon>Sarcoptoidea</taxon>
        <taxon>Sarcoptidae</taxon>
        <taxon>Sarcoptinae</taxon>
        <taxon>Sarcoptes</taxon>
    </lineage>
</organism>
<feature type="domain" description="CUB" evidence="6">
    <location>
        <begin position="504"/>
        <end position="631"/>
    </location>
</feature>